<evidence type="ECO:0000313" key="3">
    <source>
        <dbReference type="EMBL" id="AOT85983.1"/>
    </source>
</evidence>
<dbReference type="InterPro" id="IPR055181">
    <property type="entry name" value="FGAR-AT_PurM_N-like"/>
</dbReference>
<gene>
    <name evidence="3" type="primary">ORF75</name>
</gene>
<dbReference type="Pfam" id="PF02769">
    <property type="entry name" value="AIRS_C"/>
    <property type="match status" value="1"/>
</dbReference>
<accession>A0A1D8H0E1</accession>
<dbReference type="PANTHER" id="PTHR10099">
    <property type="entry name" value="PHOSPHORIBOSYLFORMYLGLYCINAMIDINE SYNTHASE"/>
    <property type="match status" value="1"/>
</dbReference>
<reference evidence="3" key="1">
    <citation type="submission" date="2016-04" db="EMBL/GenBank/DDBJ databases">
        <title>Endemic infection of stranded Southern sea otters (Enhydra lutris nereis) with novel parvovirus, polyomavirus and adenovirus.</title>
        <authorList>
            <person name="Siqueira J.D."/>
            <person name="Miller M."/>
            <person name="Ng T.F.F."/>
            <person name="Li L."/>
            <person name="Dodd E."/>
            <person name="Batac F."/>
            <person name="Delwart E."/>
        </authorList>
    </citation>
    <scope>NUCLEOTIDE SEQUENCE</scope>
    <source>
        <strain evidence="3">SO130911</strain>
    </source>
</reference>
<dbReference type="SUPFAM" id="SSF55326">
    <property type="entry name" value="PurM N-terminal domain-like"/>
    <property type="match status" value="1"/>
</dbReference>
<dbReference type="SUPFAM" id="SSF56042">
    <property type="entry name" value="PurM C-terminal domain-like"/>
    <property type="match status" value="1"/>
</dbReference>
<organism evidence="3">
    <name type="scientific">Sea otter herpesvirus</name>
    <dbReference type="NCBI Taxonomy" id="1906351"/>
    <lineage>
        <taxon>Viruses</taxon>
        <taxon>Duplodnaviria</taxon>
        <taxon>Heunggongvirae</taxon>
        <taxon>Peploviricota</taxon>
        <taxon>Herviviricetes</taxon>
        <taxon>Herpesvirales</taxon>
    </lineage>
</organism>
<dbReference type="Gene3D" id="3.90.650.10">
    <property type="entry name" value="PurM-like C-terminal domain"/>
    <property type="match status" value="1"/>
</dbReference>
<dbReference type="InterPro" id="IPR036676">
    <property type="entry name" value="PurM-like_C_sf"/>
</dbReference>
<name>A0A1D8H0E1_9VIRU</name>
<evidence type="ECO:0000259" key="1">
    <source>
        <dbReference type="Pfam" id="PF02769"/>
    </source>
</evidence>
<feature type="domain" description="PurM-like C-terminal" evidence="1">
    <location>
        <begin position="340"/>
        <end position="436"/>
    </location>
</feature>
<protein>
    <submittedName>
        <fullName evidence="3">Tegument protein</fullName>
    </submittedName>
</protein>
<dbReference type="GO" id="GO:0006164">
    <property type="term" value="P:purine nucleotide biosynthetic process"/>
    <property type="evidence" value="ECO:0007669"/>
    <property type="project" value="TreeGrafter"/>
</dbReference>
<feature type="non-terminal residue" evidence="3">
    <location>
        <position position="567"/>
    </location>
</feature>
<dbReference type="Gene3D" id="3.30.1330.10">
    <property type="entry name" value="PurM-like, N-terminal domain"/>
    <property type="match status" value="1"/>
</dbReference>
<dbReference type="EMBL" id="KX024496">
    <property type="protein sequence ID" value="AOT85983.1"/>
    <property type="molecule type" value="Genomic_DNA"/>
</dbReference>
<dbReference type="GO" id="GO:0004642">
    <property type="term" value="F:phosphoribosylformylglycinamidine synthase activity"/>
    <property type="evidence" value="ECO:0007669"/>
    <property type="project" value="TreeGrafter"/>
</dbReference>
<feature type="non-terminal residue" evidence="3">
    <location>
        <position position="1"/>
    </location>
</feature>
<dbReference type="InterPro" id="IPR010918">
    <property type="entry name" value="PurM-like_C_dom"/>
</dbReference>
<proteinExistence type="predicted"/>
<dbReference type="InterPro" id="IPR036921">
    <property type="entry name" value="PurM-like_N_sf"/>
</dbReference>
<sequence>FNGKSISVNKLLTELSKLWNCELFVIGKVCHENGIYVVDNIRSPVDKTRTDHSKAVYVIHKDNRQKKVTKEFSDVLPTTHHNSLIEWNVFTIPSTIDTLLSHPTVCSKEFITHHIDRCGNGLIAQQQGIGPLDVPLSDYSLVYDSIVQKKVNRKAINQSTVNNIYDSSALWFTNNDPLVQYTGYITAIGEQCYKMTVDPVVGVKYAICEMLTNMVFGSLVSLKDIHIAASICWNKNSEFASHLEATVFTSKEFCKDLGINITFTHASSSTRDVDFTPTTKNGVNTIIFTGRAKISNSQRVDACFKKESSAIMYLPITKKIITAGSLFEHIFTTPSKKIPDIEPEEVSNLFYAVQRLLEQDIIISGHDVSDGGLLVSCIEMAIAGQVGFKITVPESNTALPFLISETPGVLIELAMSNVSKAIKICKEYRCPYIELGFTHKSNQVLVYHGNLKVMSDSLESLSTKWKNFSNELFTDFASNVKDLDFYKTDYGSNDLELGSLEEDLLTKHLILYTNPTIHSVAVLVFTGSPQPHSVLSAFHNAGFYVFQVLVSELTDENSLVSFTGLAL</sequence>
<feature type="domain" description="FGAR-AT PurM N-terminal-like" evidence="2">
    <location>
        <begin position="179"/>
        <end position="271"/>
    </location>
</feature>
<dbReference type="PANTHER" id="PTHR10099:SF1">
    <property type="entry name" value="PHOSPHORIBOSYLFORMYLGLYCINAMIDINE SYNTHASE"/>
    <property type="match status" value="1"/>
</dbReference>
<evidence type="ECO:0000259" key="2">
    <source>
        <dbReference type="Pfam" id="PF22689"/>
    </source>
</evidence>
<dbReference type="Pfam" id="PF22689">
    <property type="entry name" value="FGAR-AT_PurM_N-like"/>
    <property type="match status" value="1"/>
</dbReference>